<evidence type="ECO:0000256" key="14">
    <source>
        <dbReference type="ARBA" id="ARBA00023136"/>
    </source>
</evidence>
<dbReference type="InterPro" id="IPR000418">
    <property type="entry name" value="Ets_dom"/>
</dbReference>
<dbReference type="GO" id="GO:0005923">
    <property type="term" value="C:bicellular tight junction"/>
    <property type="evidence" value="ECO:0007669"/>
    <property type="project" value="UniProtKB-SubCell"/>
</dbReference>
<feature type="domain" description="PNT" evidence="23">
    <location>
        <begin position="395"/>
        <end position="478"/>
    </location>
</feature>
<dbReference type="EMBL" id="AZIM01000324">
    <property type="protein sequence ID" value="ETE71710.1"/>
    <property type="molecule type" value="Genomic_DNA"/>
</dbReference>
<evidence type="ECO:0000259" key="22">
    <source>
        <dbReference type="PROSITE" id="PS50835"/>
    </source>
</evidence>
<keyword evidence="16 18" id="KW-0539">Nucleus</keyword>
<evidence type="ECO:0000256" key="12">
    <source>
        <dbReference type="ARBA" id="ARBA00022989"/>
    </source>
</evidence>
<dbReference type="GO" id="GO:0007159">
    <property type="term" value="P:leukocyte cell-cell adhesion"/>
    <property type="evidence" value="ECO:0007669"/>
    <property type="project" value="TreeGrafter"/>
</dbReference>
<comment type="subcellular location">
    <subcellularLocation>
        <location evidence="3">Cell junction</location>
        <location evidence="3">Tight junction</location>
    </subcellularLocation>
    <subcellularLocation>
        <location evidence="2">Cell membrane</location>
        <topology evidence="2">Single-pass type I membrane protein</topology>
    </subcellularLocation>
    <subcellularLocation>
        <location evidence="1 18">Nucleus</location>
    </subcellularLocation>
</comment>
<evidence type="ECO:0000313" key="25">
    <source>
        <dbReference type="Proteomes" id="UP000018936"/>
    </source>
</evidence>
<evidence type="ECO:0000256" key="16">
    <source>
        <dbReference type="ARBA" id="ARBA00023242"/>
    </source>
</evidence>
<evidence type="ECO:0000256" key="19">
    <source>
        <dbReference type="SAM" id="MobiDB-lite"/>
    </source>
</evidence>
<accession>V8PBK1</accession>
<dbReference type="SMART" id="SM00409">
    <property type="entry name" value="IG"/>
    <property type="match status" value="2"/>
</dbReference>
<keyword evidence="25" id="KW-1185">Reference proteome</keyword>
<dbReference type="Proteomes" id="UP000018936">
    <property type="component" value="Unassembled WGS sequence"/>
</dbReference>
<evidence type="ECO:0000256" key="18">
    <source>
        <dbReference type="RuleBase" id="RU004019"/>
    </source>
</evidence>
<evidence type="ECO:0000256" key="11">
    <source>
        <dbReference type="ARBA" id="ARBA00022949"/>
    </source>
</evidence>
<sequence>LFSDNKAYGITVYSDNERVAAREFEGVYLSCKHNVKKEVGARVEWKKIKGSTVSFVYLNGVFVGSFKNRAEILHSSIHLKNVTRKDSGKYRCEISAPTEQGQGTGEVEISLLVLVPPSAPVCEVPISALSGTVVELRCKESEGVPASKYRWYRNGAILPENTFFWKFKKEKISYTLNTTTGTLLFNPVSKNDTGEYYCEAYNRVGRPQRCPVKRMQVDDLNVSAIIASVVIVALIMASCGLGVYYAQKKGYFSSTHSFVSPEATGAKKKKSGSSTLFIHHHRIKTTNGSSKGRKDSGCDIVSEEKPLSIVEQTYTAAEFVSQAIDINEPVGNLKKLLEPRLQCSLEAHEICLQDIQTVEVVIDPDAHHTETEAHLVEETQVITLDGTKHITTISDETSEQVTRWAAALEGYHPVQWSTDQVLHWVVWVMKEFSMTDIDLNTLSIPGRELCSLSQEDFFQRVPRGEILWSHLELLRKYVLASQEHSGEIATVTIDQPVQIIPASVQPSTPTTIKVINSSAKAAKVQRAPRISGEDRSSPGNRTGNNGQIQLWQFLLELLTDKDARDCISWVGDEGEFKLNQPELVAQKWGQRKNKPTMNYEKLSRALRYYYDGDMICKVQGKRFVYKFVCDLKTLIGYSAAELNRLVTECEQKKLAKMQLHGITQPVTAVALATASLQTEKEN</sequence>
<feature type="non-terminal residue" evidence="24">
    <location>
        <position position="1"/>
    </location>
</feature>
<dbReference type="SMART" id="SM00413">
    <property type="entry name" value="ETS"/>
    <property type="match status" value="1"/>
</dbReference>
<name>V8PBK1_OPHHA</name>
<dbReference type="InterPro" id="IPR013151">
    <property type="entry name" value="Immunoglobulin_dom"/>
</dbReference>
<keyword evidence="15" id="KW-1015">Disulfide bond</keyword>
<dbReference type="InterPro" id="IPR042625">
    <property type="entry name" value="JAM2"/>
</dbReference>
<evidence type="ECO:0000256" key="3">
    <source>
        <dbReference type="ARBA" id="ARBA00004435"/>
    </source>
</evidence>
<dbReference type="PROSITE" id="PS00346">
    <property type="entry name" value="ETS_DOMAIN_2"/>
    <property type="match status" value="1"/>
</dbReference>
<evidence type="ECO:0000256" key="8">
    <source>
        <dbReference type="ARBA" id="ARBA00022553"/>
    </source>
</evidence>
<evidence type="ECO:0000256" key="1">
    <source>
        <dbReference type="ARBA" id="ARBA00004123"/>
    </source>
</evidence>
<evidence type="ECO:0000256" key="13">
    <source>
        <dbReference type="ARBA" id="ARBA00023125"/>
    </source>
</evidence>
<dbReference type="PROSITE" id="PS50835">
    <property type="entry name" value="IG_LIKE"/>
    <property type="match status" value="2"/>
</dbReference>
<evidence type="ECO:0000256" key="15">
    <source>
        <dbReference type="ARBA" id="ARBA00023157"/>
    </source>
</evidence>
<dbReference type="InterPro" id="IPR003118">
    <property type="entry name" value="Pointed_dom"/>
</dbReference>
<evidence type="ECO:0000256" key="6">
    <source>
        <dbReference type="ARBA" id="ARBA00022427"/>
    </source>
</evidence>
<dbReference type="Pfam" id="PF02198">
    <property type="entry name" value="SAM_PNT"/>
    <property type="match status" value="1"/>
</dbReference>
<comment type="similarity">
    <text evidence="4 18">Belongs to the ETS family.</text>
</comment>
<dbReference type="Pfam" id="PF11620">
    <property type="entry name" value="GABP-alpha"/>
    <property type="match status" value="1"/>
</dbReference>
<dbReference type="InterPro" id="IPR036390">
    <property type="entry name" value="WH_DNA-bd_sf"/>
</dbReference>
<dbReference type="SUPFAM" id="SSF46785">
    <property type="entry name" value="Winged helix' DNA-binding domain"/>
    <property type="match status" value="1"/>
</dbReference>
<dbReference type="InterPro" id="IPR003599">
    <property type="entry name" value="Ig_sub"/>
</dbReference>
<dbReference type="GO" id="GO:0003700">
    <property type="term" value="F:DNA-binding transcription factor activity"/>
    <property type="evidence" value="ECO:0007669"/>
    <property type="project" value="InterPro"/>
</dbReference>
<evidence type="ECO:0000256" key="4">
    <source>
        <dbReference type="ARBA" id="ARBA00005562"/>
    </source>
</evidence>
<keyword evidence="14 20" id="KW-0472">Membrane</keyword>
<organism evidence="24 25">
    <name type="scientific">Ophiophagus hannah</name>
    <name type="common">King cobra</name>
    <name type="synonym">Naja hannah</name>
    <dbReference type="NCBI Taxonomy" id="8665"/>
    <lineage>
        <taxon>Eukaryota</taxon>
        <taxon>Metazoa</taxon>
        <taxon>Chordata</taxon>
        <taxon>Craniata</taxon>
        <taxon>Vertebrata</taxon>
        <taxon>Euteleostomi</taxon>
        <taxon>Lepidosauria</taxon>
        <taxon>Squamata</taxon>
        <taxon>Bifurcata</taxon>
        <taxon>Unidentata</taxon>
        <taxon>Episquamata</taxon>
        <taxon>Toxicofera</taxon>
        <taxon>Serpentes</taxon>
        <taxon>Colubroidea</taxon>
        <taxon>Elapidae</taxon>
        <taxon>Elapinae</taxon>
        <taxon>Ophiophagus</taxon>
    </lineage>
</organism>
<dbReference type="AlphaFoldDB" id="V8PBK1"/>
<keyword evidence="8" id="KW-0597">Phosphoprotein</keyword>
<dbReference type="GO" id="GO:0005886">
    <property type="term" value="C:plasma membrane"/>
    <property type="evidence" value="ECO:0007669"/>
    <property type="project" value="UniProtKB-SubCell"/>
</dbReference>
<dbReference type="FunFam" id="1.10.150.50:FF:000039">
    <property type="entry name" value="GA-binding protein alpha chain, putative"/>
    <property type="match status" value="1"/>
</dbReference>
<dbReference type="GO" id="GO:0005634">
    <property type="term" value="C:nucleus"/>
    <property type="evidence" value="ECO:0007669"/>
    <property type="project" value="UniProtKB-SubCell"/>
</dbReference>
<evidence type="ECO:0000259" key="23">
    <source>
        <dbReference type="PROSITE" id="PS51433"/>
    </source>
</evidence>
<evidence type="ECO:0000256" key="9">
    <source>
        <dbReference type="ARBA" id="ARBA00022692"/>
    </source>
</evidence>
<feature type="domain" description="ETS" evidence="21">
    <location>
        <begin position="548"/>
        <end position="628"/>
    </location>
</feature>
<keyword evidence="12 20" id="KW-1133">Transmembrane helix</keyword>
<dbReference type="FunFam" id="1.10.10.10:FF:000200">
    <property type="entry name" value="GA-binding protein alpha chain, putative"/>
    <property type="match status" value="1"/>
</dbReference>
<evidence type="ECO:0000256" key="20">
    <source>
        <dbReference type="SAM" id="Phobius"/>
    </source>
</evidence>
<keyword evidence="7" id="KW-1003">Cell membrane</keyword>
<proteinExistence type="inferred from homology"/>
<dbReference type="PANTHER" id="PTHR44663">
    <property type="entry name" value="JUNCTIONAL ADHESION MOLECULE B"/>
    <property type="match status" value="1"/>
</dbReference>
<dbReference type="FunFam" id="2.60.40.10:FF:000342">
    <property type="entry name" value="Junctional adhesion molecule A"/>
    <property type="match status" value="1"/>
</dbReference>
<dbReference type="SUPFAM" id="SSF47769">
    <property type="entry name" value="SAM/Pointed domain"/>
    <property type="match status" value="1"/>
</dbReference>
<dbReference type="InterPro" id="IPR024668">
    <property type="entry name" value="GABP_asu_N"/>
</dbReference>
<dbReference type="SMART" id="SM00251">
    <property type="entry name" value="SAM_PNT"/>
    <property type="match status" value="1"/>
</dbReference>
<dbReference type="InterPro" id="IPR003598">
    <property type="entry name" value="Ig_sub2"/>
</dbReference>
<dbReference type="InterPro" id="IPR036388">
    <property type="entry name" value="WH-like_DNA-bd_sf"/>
</dbReference>
<protein>
    <submittedName>
        <fullName evidence="24">GA-binding protein alpha chain</fullName>
    </submittedName>
</protein>
<evidence type="ECO:0000256" key="7">
    <source>
        <dbReference type="ARBA" id="ARBA00022475"/>
    </source>
</evidence>
<evidence type="ECO:0000256" key="17">
    <source>
        <dbReference type="ARBA" id="ARBA00023319"/>
    </source>
</evidence>
<evidence type="ECO:0000259" key="21">
    <source>
        <dbReference type="PROSITE" id="PS50061"/>
    </source>
</evidence>
<dbReference type="Gene3D" id="3.10.20.90">
    <property type="entry name" value="Phosphatidylinositol 3-kinase Catalytic Subunit, Chain A, domain 1"/>
    <property type="match status" value="1"/>
</dbReference>
<feature type="domain" description="Ig-like" evidence="22">
    <location>
        <begin position="29"/>
        <end position="110"/>
    </location>
</feature>
<dbReference type="Pfam" id="PF00178">
    <property type="entry name" value="Ets"/>
    <property type="match status" value="1"/>
</dbReference>
<keyword evidence="11" id="KW-0965">Cell junction</keyword>
<dbReference type="PANTHER" id="PTHR44663:SF2">
    <property type="entry name" value="JUNCTIONAL ADHESION MOLECULE B"/>
    <property type="match status" value="1"/>
</dbReference>
<evidence type="ECO:0000256" key="10">
    <source>
        <dbReference type="ARBA" id="ARBA00022729"/>
    </source>
</evidence>
<dbReference type="Pfam" id="PF13927">
    <property type="entry name" value="Ig_3"/>
    <property type="match status" value="1"/>
</dbReference>
<keyword evidence="17" id="KW-0393">Immunoglobulin domain</keyword>
<feature type="transmembrane region" description="Helical" evidence="20">
    <location>
        <begin position="222"/>
        <end position="246"/>
    </location>
</feature>
<dbReference type="GO" id="GO:0006357">
    <property type="term" value="P:regulation of transcription by RNA polymerase II"/>
    <property type="evidence" value="ECO:0007669"/>
    <property type="project" value="UniProtKB-ARBA"/>
</dbReference>
<dbReference type="Gene3D" id="2.60.40.10">
    <property type="entry name" value="Immunoglobulins"/>
    <property type="match status" value="2"/>
</dbReference>
<dbReference type="InterPro" id="IPR036179">
    <property type="entry name" value="Ig-like_dom_sf"/>
</dbReference>
<gene>
    <name evidence="24" type="primary">GABPA</name>
    <name evidence="24" type="ORF">L345_02463</name>
</gene>
<dbReference type="Gene3D" id="1.10.10.10">
    <property type="entry name" value="Winged helix-like DNA-binding domain superfamily/Winged helix DNA-binding domain"/>
    <property type="match status" value="1"/>
</dbReference>
<dbReference type="GO" id="GO:0043565">
    <property type="term" value="F:sequence-specific DNA binding"/>
    <property type="evidence" value="ECO:0007669"/>
    <property type="project" value="InterPro"/>
</dbReference>
<evidence type="ECO:0000313" key="24">
    <source>
        <dbReference type="EMBL" id="ETE71710.1"/>
    </source>
</evidence>
<keyword evidence="10" id="KW-0732">Signal</keyword>
<dbReference type="SUPFAM" id="SSF48726">
    <property type="entry name" value="Immunoglobulin"/>
    <property type="match status" value="2"/>
</dbReference>
<dbReference type="PROSITE" id="PS00345">
    <property type="entry name" value="ETS_DOMAIN_1"/>
    <property type="match status" value="1"/>
</dbReference>
<feature type="domain" description="Ig-like" evidence="22">
    <location>
        <begin position="117"/>
        <end position="223"/>
    </location>
</feature>
<dbReference type="SMART" id="SM00406">
    <property type="entry name" value="IGv"/>
    <property type="match status" value="2"/>
</dbReference>
<keyword evidence="9 20" id="KW-0812">Transmembrane</keyword>
<reference evidence="24 25" key="1">
    <citation type="journal article" date="2013" name="Proc. Natl. Acad. Sci. U.S.A.">
        <title>The king cobra genome reveals dynamic gene evolution and adaptation in the snake venom system.</title>
        <authorList>
            <person name="Vonk F.J."/>
            <person name="Casewell N.R."/>
            <person name="Henkel C.V."/>
            <person name="Heimberg A.M."/>
            <person name="Jansen H.J."/>
            <person name="McCleary R.J."/>
            <person name="Kerkkamp H.M."/>
            <person name="Vos R.A."/>
            <person name="Guerreiro I."/>
            <person name="Calvete J.J."/>
            <person name="Wuster W."/>
            <person name="Woods A.E."/>
            <person name="Logan J.M."/>
            <person name="Harrison R.A."/>
            <person name="Castoe T.A."/>
            <person name="de Koning A.P."/>
            <person name="Pollock D.D."/>
            <person name="Yandell M."/>
            <person name="Calderon D."/>
            <person name="Renjifo C."/>
            <person name="Currier R.B."/>
            <person name="Salgado D."/>
            <person name="Pla D."/>
            <person name="Sanz L."/>
            <person name="Hyder A.S."/>
            <person name="Ribeiro J.M."/>
            <person name="Arntzen J.W."/>
            <person name="van den Thillart G.E."/>
            <person name="Boetzer M."/>
            <person name="Pirovano W."/>
            <person name="Dirks R.P."/>
            <person name="Spaink H.P."/>
            <person name="Duboule D."/>
            <person name="McGlinn E."/>
            <person name="Kini R.M."/>
            <person name="Richardson M.K."/>
        </authorList>
    </citation>
    <scope>NUCLEOTIDE SEQUENCE</scope>
    <source>
        <tissue evidence="24">Blood</tissue>
    </source>
</reference>
<dbReference type="Pfam" id="PF00047">
    <property type="entry name" value="ig"/>
    <property type="match status" value="1"/>
</dbReference>
<dbReference type="SMART" id="SM00408">
    <property type="entry name" value="IGc2"/>
    <property type="match status" value="2"/>
</dbReference>
<dbReference type="OrthoDB" id="10067219at2759"/>
<dbReference type="GO" id="GO:0098636">
    <property type="term" value="C:protein complex involved in cell adhesion"/>
    <property type="evidence" value="ECO:0007669"/>
    <property type="project" value="TreeGrafter"/>
</dbReference>
<dbReference type="PROSITE" id="PS51433">
    <property type="entry name" value="PNT"/>
    <property type="match status" value="1"/>
</dbReference>
<comment type="similarity">
    <text evidence="5">Belongs to the immunoglobulin superfamily.</text>
</comment>
<dbReference type="PROSITE" id="PS50061">
    <property type="entry name" value="ETS_DOMAIN_3"/>
    <property type="match status" value="1"/>
</dbReference>
<comment type="caution">
    <text evidence="24">The sequence shown here is derived from an EMBL/GenBank/DDBJ whole genome shotgun (WGS) entry which is preliminary data.</text>
</comment>
<dbReference type="InterPro" id="IPR013761">
    <property type="entry name" value="SAM/pointed_sf"/>
</dbReference>
<dbReference type="Gene3D" id="1.10.150.50">
    <property type="entry name" value="Transcription Factor, Ets-1"/>
    <property type="match status" value="1"/>
</dbReference>
<dbReference type="InterPro" id="IPR013106">
    <property type="entry name" value="Ig_V-set"/>
</dbReference>
<dbReference type="InterPro" id="IPR013783">
    <property type="entry name" value="Ig-like_fold"/>
</dbReference>
<dbReference type="InterPro" id="IPR007110">
    <property type="entry name" value="Ig-like_dom"/>
</dbReference>
<evidence type="ECO:0000256" key="2">
    <source>
        <dbReference type="ARBA" id="ARBA00004251"/>
    </source>
</evidence>
<dbReference type="PRINTS" id="PR00454">
    <property type="entry name" value="ETSDOMAIN"/>
</dbReference>
<feature type="region of interest" description="Disordered" evidence="19">
    <location>
        <begin position="523"/>
        <end position="544"/>
    </location>
</feature>
<evidence type="ECO:0000256" key="5">
    <source>
        <dbReference type="ARBA" id="ARBA00008637"/>
    </source>
</evidence>
<keyword evidence="13 18" id="KW-0238">DNA-binding</keyword>
<dbReference type="GO" id="GO:0009986">
    <property type="term" value="C:cell surface"/>
    <property type="evidence" value="ECO:0007669"/>
    <property type="project" value="TreeGrafter"/>
</dbReference>
<keyword evidence="6" id="KW-0796">Tight junction</keyword>